<sequence>MLAAIAAQSLAFHAPRTAPPSDRSARAVPPSLGWLGGAASLTDEAKAARAREEELVSWLQDNDVYMSPQSGWGRAGHPLRVESDTSDDFEPSGRGLIARRSIIQNERLLEVPGRLVMTKARAQEVLGAAVPEEMGEYIALALLLVHERAKGSASMWAPYIGVLPSIEDVGPSYAWAEAEGPRRGMRILAELALLKGSGALDSTRSFQAKLQAEYAALRETTLARHADVLPADVVTYDAFVWGA</sequence>
<dbReference type="eggNOG" id="KOG1337">
    <property type="taxonomic scope" value="Eukaryota"/>
</dbReference>
<dbReference type="PANTHER" id="PTHR13271:SF123">
    <property type="entry name" value="RIBULOSE-1,5-BISPHOSPHATE CARBOXYLASE_OXYGENASE SMALL SUBUNIT N-METHYLTRANSFERASE I-RELATED"/>
    <property type="match status" value="1"/>
</dbReference>
<evidence type="ECO:0008006" key="3">
    <source>
        <dbReference type="Google" id="ProtNLM"/>
    </source>
</evidence>
<dbReference type="InterPro" id="IPR046341">
    <property type="entry name" value="SET_dom_sf"/>
</dbReference>
<reference evidence="2" key="1">
    <citation type="journal article" date="2013" name="Nature">
        <title>Pan genome of the phytoplankton Emiliania underpins its global distribution.</title>
        <authorList>
            <person name="Read B.A."/>
            <person name="Kegel J."/>
            <person name="Klute M.J."/>
            <person name="Kuo A."/>
            <person name="Lefebvre S.C."/>
            <person name="Maumus F."/>
            <person name="Mayer C."/>
            <person name="Miller J."/>
            <person name="Monier A."/>
            <person name="Salamov A."/>
            <person name="Young J."/>
            <person name="Aguilar M."/>
            <person name="Claverie J.M."/>
            <person name="Frickenhaus S."/>
            <person name="Gonzalez K."/>
            <person name="Herman E.K."/>
            <person name="Lin Y.C."/>
            <person name="Napier J."/>
            <person name="Ogata H."/>
            <person name="Sarno A.F."/>
            <person name="Shmutz J."/>
            <person name="Schroeder D."/>
            <person name="de Vargas C."/>
            <person name="Verret F."/>
            <person name="von Dassow P."/>
            <person name="Valentin K."/>
            <person name="Van de Peer Y."/>
            <person name="Wheeler G."/>
            <person name="Dacks J.B."/>
            <person name="Delwiche C.F."/>
            <person name="Dyhrman S.T."/>
            <person name="Glockner G."/>
            <person name="John U."/>
            <person name="Richards T."/>
            <person name="Worden A.Z."/>
            <person name="Zhang X."/>
            <person name="Grigoriev I.V."/>
            <person name="Allen A.E."/>
            <person name="Bidle K."/>
            <person name="Borodovsky M."/>
            <person name="Bowler C."/>
            <person name="Brownlee C."/>
            <person name="Cock J.M."/>
            <person name="Elias M."/>
            <person name="Gladyshev V.N."/>
            <person name="Groth M."/>
            <person name="Guda C."/>
            <person name="Hadaegh A."/>
            <person name="Iglesias-Rodriguez M.D."/>
            <person name="Jenkins J."/>
            <person name="Jones B.M."/>
            <person name="Lawson T."/>
            <person name="Leese F."/>
            <person name="Lindquist E."/>
            <person name="Lobanov A."/>
            <person name="Lomsadze A."/>
            <person name="Malik S.B."/>
            <person name="Marsh M.E."/>
            <person name="Mackinder L."/>
            <person name="Mock T."/>
            <person name="Mueller-Roeber B."/>
            <person name="Pagarete A."/>
            <person name="Parker M."/>
            <person name="Probert I."/>
            <person name="Quesneville H."/>
            <person name="Raines C."/>
            <person name="Rensing S.A."/>
            <person name="Riano-Pachon D.M."/>
            <person name="Richier S."/>
            <person name="Rokitta S."/>
            <person name="Shiraiwa Y."/>
            <person name="Soanes D.M."/>
            <person name="van der Giezen M."/>
            <person name="Wahlund T.M."/>
            <person name="Williams B."/>
            <person name="Wilson W."/>
            <person name="Wolfe G."/>
            <person name="Wurch L.L."/>
        </authorList>
    </citation>
    <scope>NUCLEOTIDE SEQUENCE</scope>
</reference>
<dbReference type="GO" id="GO:0016279">
    <property type="term" value="F:protein-lysine N-methyltransferase activity"/>
    <property type="evidence" value="ECO:0007669"/>
    <property type="project" value="TreeGrafter"/>
</dbReference>
<dbReference type="KEGG" id="ehx:EMIHUDRAFT_123118"/>
<proteinExistence type="predicted"/>
<name>A0A0D3K4R6_EMIH1</name>
<dbReference type="Proteomes" id="UP000013827">
    <property type="component" value="Unassembled WGS sequence"/>
</dbReference>
<protein>
    <recommendedName>
        <fullName evidence="3">Rubisco LSMT substrate-binding domain-containing protein</fullName>
    </recommendedName>
</protein>
<dbReference type="SUPFAM" id="SSF82199">
    <property type="entry name" value="SET domain"/>
    <property type="match status" value="1"/>
</dbReference>
<evidence type="ECO:0000313" key="2">
    <source>
        <dbReference type="Proteomes" id="UP000013827"/>
    </source>
</evidence>
<dbReference type="STRING" id="2903.R1F620"/>
<keyword evidence="2" id="KW-1185">Reference proteome</keyword>
<dbReference type="AlphaFoldDB" id="A0A0D3K4R6"/>
<accession>A0A0D3K4R6</accession>
<dbReference type="EnsemblProtists" id="EOD30751">
    <property type="protein sequence ID" value="EOD30751"/>
    <property type="gene ID" value="EMIHUDRAFT_123118"/>
</dbReference>
<dbReference type="InterPro" id="IPR050600">
    <property type="entry name" value="SETD3_SETD6_MTase"/>
</dbReference>
<dbReference type="PANTHER" id="PTHR13271">
    <property type="entry name" value="UNCHARACTERIZED PUTATIVE METHYLTRANSFERASE"/>
    <property type="match status" value="1"/>
</dbReference>
<reference evidence="1" key="2">
    <citation type="submission" date="2024-10" db="UniProtKB">
        <authorList>
            <consortium name="EnsemblProtists"/>
        </authorList>
    </citation>
    <scope>IDENTIFICATION</scope>
</reference>
<dbReference type="Gene3D" id="3.90.1410.10">
    <property type="entry name" value="set domain protein methyltransferase, domain 1"/>
    <property type="match status" value="1"/>
</dbReference>
<dbReference type="GeneID" id="17276026"/>
<dbReference type="RefSeq" id="XP_005783180.1">
    <property type="nucleotide sequence ID" value="XM_005783123.1"/>
</dbReference>
<evidence type="ECO:0000313" key="1">
    <source>
        <dbReference type="EnsemblProtists" id="EOD30751"/>
    </source>
</evidence>
<dbReference type="PaxDb" id="2903-EOD30751"/>
<organism evidence="1 2">
    <name type="scientific">Emiliania huxleyi (strain CCMP1516)</name>
    <dbReference type="NCBI Taxonomy" id="280463"/>
    <lineage>
        <taxon>Eukaryota</taxon>
        <taxon>Haptista</taxon>
        <taxon>Haptophyta</taxon>
        <taxon>Prymnesiophyceae</taxon>
        <taxon>Isochrysidales</taxon>
        <taxon>Noelaerhabdaceae</taxon>
        <taxon>Emiliania</taxon>
    </lineage>
</organism>
<dbReference type="HOGENOM" id="CLU_1145143_0_0_1"/>